<feature type="non-terminal residue" evidence="1">
    <location>
        <position position="78"/>
    </location>
</feature>
<reference evidence="1 2" key="1">
    <citation type="submission" date="2021-06" db="EMBL/GenBank/DDBJ databases">
        <authorList>
            <person name="Palmer J.M."/>
        </authorList>
    </citation>
    <scope>NUCLEOTIDE SEQUENCE [LARGE SCALE GENOMIC DNA]</scope>
    <source>
        <strain evidence="1 2">XC_2019</strain>
        <tissue evidence="1">Muscle</tissue>
    </source>
</reference>
<sequence length="78" mass="8701">MCRIDYNPYISLNMFVLVSHSNGMTTISSGTSQSILESRTFVLPLTRYVSTAGASDFKPDLFDHSESVLILQEINLVQ</sequence>
<evidence type="ECO:0000313" key="2">
    <source>
        <dbReference type="Proteomes" id="UP001434883"/>
    </source>
</evidence>
<dbReference type="EMBL" id="JAHRIN010060172">
    <property type="protein sequence ID" value="MEQ2212693.1"/>
    <property type="molecule type" value="Genomic_DNA"/>
</dbReference>
<proteinExistence type="predicted"/>
<name>A0ABV0RYX3_9TELE</name>
<evidence type="ECO:0000313" key="1">
    <source>
        <dbReference type="EMBL" id="MEQ2212693.1"/>
    </source>
</evidence>
<protein>
    <submittedName>
        <fullName evidence="1">Uncharacterized protein</fullName>
    </submittedName>
</protein>
<gene>
    <name evidence="1" type="ORF">XENOCAPTIV_003472</name>
</gene>
<dbReference type="Proteomes" id="UP001434883">
    <property type="component" value="Unassembled WGS sequence"/>
</dbReference>
<keyword evidence="2" id="KW-1185">Reference proteome</keyword>
<comment type="caution">
    <text evidence="1">The sequence shown here is derived from an EMBL/GenBank/DDBJ whole genome shotgun (WGS) entry which is preliminary data.</text>
</comment>
<accession>A0ABV0RYX3</accession>
<organism evidence="1 2">
    <name type="scientific">Xenoophorus captivus</name>
    <dbReference type="NCBI Taxonomy" id="1517983"/>
    <lineage>
        <taxon>Eukaryota</taxon>
        <taxon>Metazoa</taxon>
        <taxon>Chordata</taxon>
        <taxon>Craniata</taxon>
        <taxon>Vertebrata</taxon>
        <taxon>Euteleostomi</taxon>
        <taxon>Actinopterygii</taxon>
        <taxon>Neopterygii</taxon>
        <taxon>Teleostei</taxon>
        <taxon>Neoteleostei</taxon>
        <taxon>Acanthomorphata</taxon>
        <taxon>Ovalentaria</taxon>
        <taxon>Atherinomorphae</taxon>
        <taxon>Cyprinodontiformes</taxon>
        <taxon>Goodeidae</taxon>
        <taxon>Xenoophorus</taxon>
    </lineage>
</organism>